<accession>A0AAD5XNW5</accession>
<feature type="region of interest" description="Disordered" evidence="1">
    <location>
        <begin position="185"/>
        <end position="263"/>
    </location>
</feature>
<keyword evidence="3" id="KW-1185">Reference proteome</keyword>
<dbReference type="Proteomes" id="UP001212152">
    <property type="component" value="Unassembled WGS sequence"/>
</dbReference>
<name>A0AAD5XNW5_9FUNG</name>
<protein>
    <submittedName>
        <fullName evidence="2">Uncharacterized protein</fullName>
    </submittedName>
</protein>
<feature type="compositionally biased region" description="Basic residues" evidence="1">
    <location>
        <begin position="235"/>
        <end position="245"/>
    </location>
</feature>
<reference evidence="2" key="1">
    <citation type="submission" date="2020-05" db="EMBL/GenBank/DDBJ databases">
        <title>Phylogenomic resolution of chytrid fungi.</title>
        <authorList>
            <person name="Stajich J.E."/>
            <person name="Amses K."/>
            <person name="Simmons R."/>
            <person name="Seto K."/>
            <person name="Myers J."/>
            <person name="Bonds A."/>
            <person name="Quandt C.A."/>
            <person name="Barry K."/>
            <person name="Liu P."/>
            <person name="Grigoriev I."/>
            <person name="Longcore J.E."/>
            <person name="James T.Y."/>
        </authorList>
    </citation>
    <scope>NUCLEOTIDE SEQUENCE</scope>
    <source>
        <strain evidence="2">JEL0379</strain>
    </source>
</reference>
<evidence type="ECO:0000313" key="3">
    <source>
        <dbReference type="Proteomes" id="UP001212152"/>
    </source>
</evidence>
<gene>
    <name evidence="2" type="ORF">HDU87_000509</name>
</gene>
<sequence length="276" mass="29899">MDVWNEPIPVFALGKDARGATPGIALFLALDSVTPETTLFHSPSTATCSLAGRVLLRIDRTIFAASQIIVELCRVIALPKNSRGSQNNPHQAGIAVAVAAATQPVPLRAQVAWTHPQGFSAVHPLKWGEYRAGFVFSDVPAEWCSNGDAAGQRYAYALRARLERKPLQHMKDVVSALVPLLSADDHERPLSPLSPTVVDAGYSSPPLRPRPTPPPQQDDDPELPPYLPAYSALPPKKKAPKKKKVPGTEEVLSDVSQHEDPSKNVCRKLNQALILT</sequence>
<dbReference type="EMBL" id="JADGJQ010000102">
    <property type="protein sequence ID" value="KAJ3169987.1"/>
    <property type="molecule type" value="Genomic_DNA"/>
</dbReference>
<comment type="caution">
    <text evidence="2">The sequence shown here is derived from an EMBL/GenBank/DDBJ whole genome shotgun (WGS) entry which is preliminary data.</text>
</comment>
<evidence type="ECO:0000313" key="2">
    <source>
        <dbReference type="EMBL" id="KAJ3169987.1"/>
    </source>
</evidence>
<feature type="compositionally biased region" description="Pro residues" evidence="1">
    <location>
        <begin position="206"/>
        <end position="216"/>
    </location>
</feature>
<proteinExistence type="predicted"/>
<organism evidence="2 3">
    <name type="scientific">Geranomyces variabilis</name>
    <dbReference type="NCBI Taxonomy" id="109894"/>
    <lineage>
        <taxon>Eukaryota</taxon>
        <taxon>Fungi</taxon>
        <taxon>Fungi incertae sedis</taxon>
        <taxon>Chytridiomycota</taxon>
        <taxon>Chytridiomycota incertae sedis</taxon>
        <taxon>Chytridiomycetes</taxon>
        <taxon>Spizellomycetales</taxon>
        <taxon>Powellomycetaceae</taxon>
        <taxon>Geranomyces</taxon>
    </lineage>
</organism>
<evidence type="ECO:0000256" key="1">
    <source>
        <dbReference type="SAM" id="MobiDB-lite"/>
    </source>
</evidence>
<dbReference type="AlphaFoldDB" id="A0AAD5XNW5"/>